<protein>
    <submittedName>
        <fullName evidence="3">Uncharacterized protein</fullName>
    </submittedName>
</protein>
<evidence type="ECO:0000256" key="2">
    <source>
        <dbReference type="SAM" id="Phobius"/>
    </source>
</evidence>
<proteinExistence type="predicted"/>
<evidence type="ECO:0000256" key="1">
    <source>
        <dbReference type="SAM" id="MobiDB-lite"/>
    </source>
</evidence>
<keyword evidence="2" id="KW-0812">Transmembrane</keyword>
<keyword evidence="2" id="KW-1133">Transmembrane helix</keyword>
<dbReference type="EMBL" id="HBHQ01002057">
    <property type="protein sequence ID" value="CAD9809482.1"/>
    <property type="molecule type" value="Transcribed_RNA"/>
</dbReference>
<organism evidence="3">
    <name type="scientific">Attheya septentrionalis</name>
    <dbReference type="NCBI Taxonomy" id="420275"/>
    <lineage>
        <taxon>Eukaryota</taxon>
        <taxon>Sar</taxon>
        <taxon>Stramenopiles</taxon>
        <taxon>Ochrophyta</taxon>
        <taxon>Bacillariophyta</taxon>
        <taxon>Coscinodiscophyceae</taxon>
        <taxon>Chaetocerotophycidae</taxon>
        <taxon>Chaetocerotales</taxon>
        <taxon>Attheyaceae</taxon>
        <taxon>Attheya</taxon>
    </lineage>
</organism>
<reference evidence="3" key="1">
    <citation type="submission" date="2021-01" db="EMBL/GenBank/DDBJ databases">
        <authorList>
            <person name="Corre E."/>
            <person name="Pelletier E."/>
            <person name="Niang G."/>
            <person name="Scheremetjew M."/>
            <person name="Finn R."/>
            <person name="Kale V."/>
            <person name="Holt S."/>
            <person name="Cochrane G."/>
            <person name="Meng A."/>
            <person name="Brown T."/>
            <person name="Cohen L."/>
        </authorList>
    </citation>
    <scope>NUCLEOTIDE SEQUENCE</scope>
    <source>
        <strain evidence="3">CCMP2084</strain>
    </source>
</reference>
<feature type="region of interest" description="Disordered" evidence="1">
    <location>
        <begin position="1"/>
        <end position="28"/>
    </location>
</feature>
<name>A0A7S2U5Y6_9STRA</name>
<dbReference type="AlphaFoldDB" id="A0A7S2U5Y6"/>
<feature type="transmembrane region" description="Helical" evidence="2">
    <location>
        <begin position="66"/>
        <end position="86"/>
    </location>
</feature>
<gene>
    <name evidence="3" type="ORF">ASEP1449_LOCUS1305</name>
</gene>
<keyword evidence="2" id="KW-0472">Membrane</keyword>
<feature type="compositionally biased region" description="Polar residues" evidence="1">
    <location>
        <begin position="1"/>
        <end position="12"/>
    </location>
</feature>
<accession>A0A7S2U5Y6</accession>
<evidence type="ECO:0000313" key="3">
    <source>
        <dbReference type="EMBL" id="CAD9809482.1"/>
    </source>
</evidence>
<sequence>MAATTNDNNTHSPPVAESEASPGYDKMSMEIGGEQDAYDYVVNDNGYDGSEDGHLTAKERVLYSRLLKGCCVCITVLFIVAVLLGVQGIEDKEWTELEAEDELQVPILETNDGYRIYSCPTIRSKAENDVGVALDHYKRGAQDLADYFYLRRQQAHIPFQDIRYDGYPVSFTSMKETLRPWKVKYFCPYLKSGDSIYESASGSGMNLLLTLQILKLECNIHDLTIAGNDYIEQNVKNSIYLHSVIEPSMSRSSFFCVADSASSSTEHNHNPFAISGHVPEKSFHLVYTGYIEPIIDPIGITGADDNLPLLDQTLYIVDMLCDFDNIHTKMESWWAAQRIATEYQQAQEEWFAKWVHELIRIAKPGAPILIENVPPRLCSHFTDYTSGVAKDFWTRGVETYGWDVDVDSIQTVDMESPFQFRYSVFMKRTLYSEDDIILL</sequence>